<evidence type="ECO:0000313" key="8">
    <source>
        <dbReference type="Proteomes" id="UP000477311"/>
    </source>
</evidence>
<organism evidence="7 8">
    <name type="scientific">Limisphaera ngatamarikiensis</name>
    <dbReference type="NCBI Taxonomy" id="1324935"/>
    <lineage>
        <taxon>Bacteria</taxon>
        <taxon>Pseudomonadati</taxon>
        <taxon>Verrucomicrobiota</taxon>
        <taxon>Verrucomicrobiia</taxon>
        <taxon>Limisphaerales</taxon>
        <taxon>Limisphaeraceae</taxon>
        <taxon>Limisphaera</taxon>
    </lineage>
</organism>
<dbReference type="GO" id="GO:0045947">
    <property type="term" value="P:negative regulation of translational initiation"/>
    <property type="evidence" value="ECO:0007669"/>
    <property type="project" value="UniProtKB-UniRule"/>
</dbReference>
<dbReference type="NCBIfam" id="NF002469">
    <property type="entry name" value="PRK01712.1"/>
    <property type="match status" value="1"/>
</dbReference>
<evidence type="ECO:0000256" key="4">
    <source>
        <dbReference type="ARBA" id="ARBA00022884"/>
    </source>
</evidence>
<dbReference type="EMBL" id="JAAKYA010000004">
    <property type="protein sequence ID" value="NGO37869.1"/>
    <property type="molecule type" value="Genomic_DNA"/>
</dbReference>
<protein>
    <recommendedName>
        <fullName evidence="5">Translational regulator CsrA</fullName>
    </recommendedName>
</protein>
<comment type="similarity">
    <text evidence="5">Belongs to the CsrA/RsmA family.</text>
</comment>
<evidence type="ECO:0000313" key="7">
    <source>
        <dbReference type="EMBL" id="NGO37869.1"/>
    </source>
</evidence>
<dbReference type="GO" id="GO:0048027">
    <property type="term" value="F:mRNA 5'-UTR binding"/>
    <property type="evidence" value="ECO:0007669"/>
    <property type="project" value="UniProtKB-UniRule"/>
</dbReference>
<feature type="compositionally biased region" description="Polar residues" evidence="6">
    <location>
        <begin position="94"/>
        <end position="110"/>
    </location>
</feature>
<dbReference type="PANTHER" id="PTHR34984:SF1">
    <property type="entry name" value="CARBON STORAGE REGULATOR"/>
    <property type="match status" value="1"/>
</dbReference>
<dbReference type="NCBIfam" id="TIGR00202">
    <property type="entry name" value="csrA"/>
    <property type="match status" value="1"/>
</dbReference>
<dbReference type="Gene3D" id="2.60.40.4380">
    <property type="entry name" value="Translational regulator CsrA"/>
    <property type="match status" value="1"/>
</dbReference>
<dbReference type="Pfam" id="PF02599">
    <property type="entry name" value="CsrA"/>
    <property type="match status" value="1"/>
</dbReference>
<keyword evidence="4 5" id="KW-0694">RNA-binding</keyword>
<dbReference type="GO" id="GO:0044781">
    <property type="term" value="P:bacterial-type flagellum organization"/>
    <property type="evidence" value="ECO:0007669"/>
    <property type="project" value="UniProtKB-KW"/>
</dbReference>
<evidence type="ECO:0000256" key="6">
    <source>
        <dbReference type="SAM" id="MobiDB-lite"/>
    </source>
</evidence>
<dbReference type="PANTHER" id="PTHR34984">
    <property type="entry name" value="CARBON STORAGE REGULATOR"/>
    <property type="match status" value="1"/>
</dbReference>
<dbReference type="SUPFAM" id="SSF117130">
    <property type="entry name" value="CsrA-like"/>
    <property type="match status" value="1"/>
</dbReference>
<feature type="region of interest" description="Disordered" evidence="6">
    <location>
        <begin position="70"/>
        <end position="110"/>
    </location>
</feature>
<keyword evidence="5" id="KW-1005">Bacterial flagellum biogenesis</keyword>
<dbReference type="GO" id="GO:0006402">
    <property type="term" value="P:mRNA catabolic process"/>
    <property type="evidence" value="ECO:0007669"/>
    <property type="project" value="InterPro"/>
</dbReference>
<dbReference type="FunFam" id="2.60.40.4380:FF:000002">
    <property type="entry name" value="Translational regulator CsrA"/>
    <property type="match status" value="1"/>
</dbReference>
<keyword evidence="8" id="KW-1185">Reference proteome</keyword>
<dbReference type="GO" id="GO:0006109">
    <property type="term" value="P:regulation of carbohydrate metabolic process"/>
    <property type="evidence" value="ECO:0007669"/>
    <property type="project" value="InterPro"/>
</dbReference>
<dbReference type="InterPro" id="IPR003751">
    <property type="entry name" value="CsrA"/>
</dbReference>
<comment type="subcellular location">
    <subcellularLocation>
        <location evidence="5">Cytoplasm</location>
    </subcellularLocation>
</comment>
<reference evidence="7 8" key="1">
    <citation type="submission" date="2020-02" db="EMBL/GenBank/DDBJ databases">
        <title>Draft genome sequence of Limisphaera ngatamarikiensis NGM72.4T, a thermophilic Verrucomicrobia grouped in subdivision 3.</title>
        <authorList>
            <person name="Carere C.R."/>
            <person name="Steen J."/>
            <person name="Hugenholtz P."/>
            <person name="Stott M.B."/>
        </authorList>
    </citation>
    <scope>NUCLEOTIDE SEQUENCE [LARGE SCALE GENOMIC DNA]</scope>
    <source>
        <strain evidence="7 8">NGM72.4</strain>
    </source>
</reference>
<dbReference type="AlphaFoldDB" id="A0A6M1RJW9"/>
<comment type="caution">
    <text evidence="7">The sequence shown here is derived from an EMBL/GenBank/DDBJ whole genome shotgun (WGS) entry which is preliminary data.</text>
</comment>
<evidence type="ECO:0000256" key="3">
    <source>
        <dbReference type="ARBA" id="ARBA00022845"/>
    </source>
</evidence>
<dbReference type="Proteomes" id="UP000477311">
    <property type="component" value="Unassembled WGS sequence"/>
</dbReference>
<dbReference type="HAMAP" id="MF_00167">
    <property type="entry name" value="CsrA"/>
    <property type="match status" value="1"/>
</dbReference>
<gene>
    <name evidence="5 7" type="primary">csrA</name>
    <name evidence="7" type="ORF">G4L39_00415</name>
</gene>
<keyword evidence="2 5" id="KW-0678">Repressor</keyword>
<dbReference type="GO" id="GO:1902208">
    <property type="term" value="P:regulation of bacterial-type flagellum assembly"/>
    <property type="evidence" value="ECO:0007669"/>
    <property type="project" value="UniProtKB-UniRule"/>
</dbReference>
<evidence type="ECO:0000256" key="5">
    <source>
        <dbReference type="HAMAP-Rule" id="MF_00167"/>
    </source>
</evidence>
<keyword evidence="1 5" id="KW-0963">Cytoplasm</keyword>
<sequence>MLILSRKPGESIMIDGRIHVKVVRVEGEIVKVGIEAPAEVPVHRMEVYLEIQSSNRGAAVTKKPALPRLPVAASAAGQGTHPNGKNGPRILVRQPSNRRGTNPAVQENRP</sequence>
<dbReference type="GO" id="GO:0005829">
    <property type="term" value="C:cytosol"/>
    <property type="evidence" value="ECO:0007669"/>
    <property type="project" value="TreeGrafter"/>
</dbReference>
<evidence type="ECO:0000256" key="1">
    <source>
        <dbReference type="ARBA" id="ARBA00022490"/>
    </source>
</evidence>
<evidence type="ECO:0000256" key="2">
    <source>
        <dbReference type="ARBA" id="ARBA00022491"/>
    </source>
</evidence>
<dbReference type="RefSeq" id="WP_165105076.1">
    <property type="nucleotide sequence ID" value="NZ_JAAKYA010000004.1"/>
</dbReference>
<comment type="subunit">
    <text evidence="5">Homodimer; the beta-strands of each monomer intercalate to form a hydrophobic core, while the alpha-helices form wings that extend away from the core.</text>
</comment>
<comment type="function">
    <text evidence="5">A translational regulator that binds mRNA to regulate translation initiation and/or mRNA stability. Usually binds in the 5'-UTR at or near the Shine-Dalgarno sequence preventing ribosome-binding, thus repressing translation. Its main target seems to be the major flagellin gene, while its function is anatagonized by FliW.</text>
</comment>
<accession>A0A6M1RJW9</accession>
<dbReference type="InterPro" id="IPR036107">
    <property type="entry name" value="CsrA_sf"/>
</dbReference>
<proteinExistence type="inferred from homology"/>
<name>A0A6M1RJW9_9BACT</name>
<keyword evidence="3 5" id="KW-0810">Translation regulation</keyword>